<dbReference type="EMBL" id="BKCJ010009626">
    <property type="protein sequence ID" value="GEU87860.1"/>
    <property type="molecule type" value="Genomic_DNA"/>
</dbReference>
<feature type="region of interest" description="Disordered" evidence="1">
    <location>
        <begin position="232"/>
        <end position="257"/>
    </location>
</feature>
<evidence type="ECO:0000313" key="2">
    <source>
        <dbReference type="EMBL" id="GEU87860.1"/>
    </source>
</evidence>
<keyword evidence="2" id="KW-0548">Nucleotidyltransferase</keyword>
<dbReference type="PANTHER" id="PTHR33067:SF9">
    <property type="entry name" value="RNA-DIRECTED DNA POLYMERASE"/>
    <property type="match status" value="1"/>
</dbReference>
<keyword evidence="2" id="KW-0695">RNA-directed DNA polymerase</keyword>
<dbReference type="PANTHER" id="PTHR33067">
    <property type="entry name" value="RNA-DIRECTED DNA POLYMERASE-RELATED"/>
    <property type="match status" value="1"/>
</dbReference>
<gene>
    <name evidence="2" type="ORF">Tci_059838</name>
</gene>
<dbReference type="AlphaFoldDB" id="A0A6L2NNZ0"/>
<name>A0A6L2NNZ0_TANCI</name>
<comment type="caution">
    <text evidence="2">The sequence shown here is derived from an EMBL/GenBank/DDBJ whole genome shotgun (WGS) entry which is preliminary data.</text>
</comment>
<keyword evidence="2" id="KW-0808">Transferase</keyword>
<dbReference type="GO" id="GO:0003964">
    <property type="term" value="F:RNA-directed DNA polymerase activity"/>
    <property type="evidence" value="ECO:0007669"/>
    <property type="project" value="UniProtKB-KW"/>
</dbReference>
<organism evidence="2">
    <name type="scientific">Tanacetum cinerariifolium</name>
    <name type="common">Dalmatian daisy</name>
    <name type="synonym">Chrysanthemum cinerariifolium</name>
    <dbReference type="NCBI Taxonomy" id="118510"/>
    <lineage>
        <taxon>Eukaryota</taxon>
        <taxon>Viridiplantae</taxon>
        <taxon>Streptophyta</taxon>
        <taxon>Embryophyta</taxon>
        <taxon>Tracheophyta</taxon>
        <taxon>Spermatophyta</taxon>
        <taxon>Magnoliopsida</taxon>
        <taxon>eudicotyledons</taxon>
        <taxon>Gunneridae</taxon>
        <taxon>Pentapetalae</taxon>
        <taxon>asterids</taxon>
        <taxon>campanulids</taxon>
        <taxon>Asterales</taxon>
        <taxon>Asteraceae</taxon>
        <taxon>Asteroideae</taxon>
        <taxon>Anthemideae</taxon>
        <taxon>Anthemidinae</taxon>
        <taxon>Tanacetum</taxon>
    </lineage>
</organism>
<dbReference type="CDD" id="cd00303">
    <property type="entry name" value="retropepsin_like"/>
    <property type="match status" value="1"/>
</dbReference>
<reference evidence="2" key="1">
    <citation type="journal article" date="2019" name="Sci. Rep.">
        <title>Draft genome of Tanacetum cinerariifolium, the natural source of mosquito coil.</title>
        <authorList>
            <person name="Yamashiro T."/>
            <person name="Shiraishi A."/>
            <person name="Satake H."/>
            <person name="Nakayama K."/>
        </authorList>
    </citation>
    <scope>NUCLEOTIDE SEQUENCE</scope>
</reference>
<protein>
    <submittedName>
        <fullName evidence="2">Reverse transcriptase domain-containing protein</fullName>
    </submittedName>
</protein>
<dbReference type="Gene3D" id="2.40.70.10">
    <property type="entry name" value="Acid Proteases"/>
    <property type="match status" value="1"/>
</dbReference>
<evidence type="ECO:0000256" key="1">
    <source>
        <dbReference type="SAM" id="MobiDB-lite"/>
    </source>
</evidence>
<dbReference type="InterPro" id="IPR021109">
    <property type="entry name" value="Peptidase_aspartic_dom_sf"/>
</dbReference>
<sequence length="478" mass="53686">MNTTSRENASKSDDRIDKLADQISTLVDIFAKKVVTPASVKAVEESCVTCGRAHTYYNCSNTNSNQPSVCVATGTYNQVAPQNRANNYMAPHGFALVQNSQNRFNQNQGQGNNFNQGNNFQPFQVPNQGFQLSFSNKFLSCEKANDQMMRNMQSQINSLKDEFKNEIQNTMKTQQTVLMEQQNAFQNNLLNMLSGFFQNQSSASGTLPINIIPNPKGEMKAITTWSGVAYEGLSSPTNPSPKKVVERETKETTDKKQTNFQGSTAHIQPLVILIPEPDVPKTLPKPNISYLLRLNDQKLCEKATNQMKKFFQIFQDLHFNISFADALLLMPKFASTIKSLLTNKDELFELAKILLNENCSAMLLKKLPKKLGDPGKFLIPCDFPRMDLSLPKLTPTRMNLELADRSITLPKGVPEDVFVKVGKFYFPTDFVVVDFEADPRVPLILGRSFLGTDRALINVYGEEITIRVNDEAFTFNLN</sequence>
<accession>A0A6L2NNZ0</accession>
<feature type="compositionally biased region" description="Basic and acidic residues" evidence="1">
    <location>
        <begin position="243"/>
        <end position="257"/>
    </location>
</feature>
<proteinExistence type="predicted"/>